<protein>
    <submittedName>
        <fullName evidence="2">Cell division protein ZapA</fullName>
    </submittedName>
</protein>
<keyword evidence="2" id="KW-0131">Cell cycle</keyword>
<dbReference type="EMBL" id="JAROCY010000020">
    <property type="protein sequence ID" value="MDF8335066.1"/>
    <property type="molecule type" value="Genomic_DNA"/>
</dbReference>
<organism evidence="2 3">
    <name type="scientific">Novosphingobium cyanobacteriorum</name>
    <dbReference type="NCBI Taxonomy" id="3024215"/>
    <lineage>
        <taxon>Bacteria</taxon>
        <taxon>Pseudomonadati</taxon>
        <taxon>Pseudomonadota</taxon>
        <taxon>Alphaproteobacteria</taxon>
        <taxon>Sphingomonadales</taxon>
        <taxon>Sphingomonadaceae</taxon>
        <taxon>Novosphingobium</taxon>
    </lineage>
</organism>
<dbReference type="Pfam" id="PF05164">
    <property type="entry name" value="ZapA"/>
    <property type="match status" value="1"/>
</dbReference>
<reference evidence="2 3" key="1">
    <citation type="submission" date="2023-03" db="EMBL/GenBank/DDBJ databases">
        <title>Novosphingobium cyanobacteriorum sp. nov., isolated from a eutrophic reservoir during the Microcystis bloom period.</title>
        <authorList>
            <person name="Kang M."/>
            <person name="Le V."/>
            <person name="Ko S.-R."/>
            <person name="Lee S.-A."/>
            <person name="Ahn C.-Y."/>
        </authorList>
    </citation>
    <scope>NUCLEOTIDE SEQUENCE [LARGE SCALE GENOMIC DNA]</scope>
    <source>
        <strain evidence="2 3">HBC54</strain>
    </source>
</reference>
<dbReference type="GO" id="GO:0051301">
    <property type="term" value="P:cell division"/>
    <property type="evidence" value="ECO:0007669"/>
    <property type="project" value="UniProtKB-KW"/>
</dbReference>
<proteinExistence type="predicted"/>
<dbReference type="InterPro" id="IPR007838">
    <property type="entry name" value="Cell_div_ZapA-like"/>
</dbReference>
<sequence>MSNVTLQIGGRPFTVSAAEGEEAHIEMLGRMIDERVKRMGGNSQSEARMMLFAALILADELHEEHRKAPPPPPEPVAAPSAEVSAQVLSRIESLAERVEKLAQTLEHATSAS</sequence>
<keyword evidence="3" id="KW-1185">Reference proteome</keyword>
<dbReference type="RefSeq" id="WP_277279868.1">
    <property type="nucleotide sequence ID" value="NZ_JAROCY010000020.1"/>
</dbReference>
<comment type="caution">
    <text evidence="2">The sequence shown here is derived from an EMBL/GenBank/DDBJ whole genome shotgun (WGS) entry which is preliminary data.</text>
</comment>
<feature type="region of interest" description="Disordered" evidence="1">
    <location>
        <begin position="62"/>
        <end position="83"/>
    </location>
</feature>
<evidence type="ECO:0000313" key="2">
    <source>
        <dbReference type="EMBL" id="MDF8335066.1"/>
    </source>
</evidence>
<accession>A0ABT6CMC5</accession>
<evidence type="ECO:0000256" key="1">
    <source>
        <dbReference type="SAM" id="MobiDB-lite"/>
    </source>
</evidence>
<dbReference type="Proteomes" id="UP001222770">
    <property type="component" value="Unassembled WGS sequence"/>
</dbReference>
<keyword evidence="2" id="KW-0132">Cell division</keyword>
<name>A0ABT6CMC5_9SPHN</name>
<dbReference type="InterPro" id="IPR036192">
    <property type="entry name" value="Cell_div_ZapA-like_sf"/>
</dbReference>
<dbReference type="SUPFAM" id="SSF102829">
    <property type="entry name" value="Cell division protein ZapA-like"/>
    <property type="match status" value="1"/>
</dbReference>
<gene>
    <name evidence="2" type="ORF">POM99_17805</name>
</gene>
<evidence type="ECO:0000313" key="3">
    <source>
        <dbReference type="Proteomes" id="UP001222770"/>
    </source>
</evidence>